<keyword evidence="2 7" id="KW-0808">Transferase</keyword>
<keyword evidence="7" id="KW-0460">Magnesium</keyword>
<feature type="binding site" evidence="7">
    <location>
        <position position="33"/>
    </location>
    <ligand>
        <name>substrate</name>
    </ligand>
</feature>
<comment type="caution">
    <text evidence="7">Lacks conserved residue(s) required for the propagation of feature annotation.</text>
</comment>
<comment type="function">
    <text evidence="7">Catalyzes the specific phosphorylation of the 3-hydroxyl group of shikimic acid using ATP as a cosubstrate.</text>
</comment>
<name>A0A399CWW2_9BACT</name>
<dbReference type="GO" id="GO:0005829">
    <property type="term" value="C:cytosol"/>
    <property type="evidence" value="ECO:0007669"/>
    <property type="project" value="TreeGrafter"/>
</dbReference>
<dbReference type="InterPro" id="IPR000623">
    <property type="entry name" value="Shikimate_kinase/TSH1"/>
</dbReference>
<dbReference type="PRINTS" id="PR01100">
    <property type="entry name" value="SHIKIMTKNASE"/>
</dbReference>
<comment type="caution">
    <text evidence="8">The sequence shown here is derived from an EMBL/GenBank/DDBJ whole genome shotgun (WGS) entry which is preliminary data.</text>
</comment>
<keyword evidence="7" id="KW-0963">Cytoplasm</keyword>
<dbReference type="GO" id="GO:0008652">
    <property type="term" value="P:amino acid biosynthetic process"/>
    <property type="evidence" value="ECO:0007669"/>
    <property type="project" value="UniProtKB-KW"/>
</dbReference>
<dbReference type="Gene3D" id="3.40.50.300">
    <property type="entry name" value="P-loop containing nucleotide triphosphate hydrolases"/>
    <property type="match status" value="1"/>
</dbReference>
<dbReference type="GO" id="GO:0009423">
    <property type="term" value="P:chorismate biosynthetic process"/>
    <property type="evidence" value="ECO:0007669"/>
    <property type="project" value="UniProtKB-UniRule"/>
</dbReference>
<keyword evidence="9" id="KW-1185">Reference proteome</keyword>
<dbReference type="InterPro" id="IPR031322">
    <property type="entry name" value="Shikimate/glucono_kinase"/>
</dbReference>
<comment type="subcellular location">
    <subcellularLocation>
        <location evidence="7">Cytoplasm</location>
    </subcellularLocation>
</comment>
<gene>
    <name evidence="7" type="primary">aroK</name>
    <name evidence="8" type="ORF">D1164_17145</name>
</gene>
<evidence type="ECO:0000256" key="6">
    <source>
        <dbReference type="ARBA" id="ARBA00023141"/>
    </source>
</evidence>
<dbReference type="EMBL" id="QWET01000015">
    <property type="protein sequence ID" value="RIH63867.1"/>
    <property type="molecule type" value="Genomic_DNA"/>
</dbReference>
<keyword evidence="3 7" id="KW-0547">Nucleotide-binding</keyword>
<evidence type="ECO:0000313" key="9">
    <source>
        <dbReference type="Proteomes" id="UP000266441"/>
    </source>
</evidence>
<dbReference type="GO" id="GO:0000287">
    <property type="term" value="F:magnesium ion binding"/>
    <property type="evidence" value="ECO:0007669"/>
    <property type="project" value="UniProtKB-UniRule"/>
</dbReference>
<evidence type="ECO:0000256" key="5">
    <source>
        <dbReference type="ARBA" id="ARBA00022840"/>
    </source>
</evidence>
<keyword evidence="1 7" id="KW-0028">Amino-acid biosynthesis</keyword>
<dbReference type="GO" id="GO:0005524">
    <property type="term" value="F:ATP binding"/>
    <property type="evidence" value="ECO:0007669"/>
    <property type="project" value="UniProtKB-UniRule"/>
</dbReference>
<evidence type="ECO:0000256" key="4">
    <source>
        <dbReference type="ARBA" id="ARBA00022777"/>
    </source>
</evidence>
<dbReference type="GO" id="GO:0009073">
    <property type="term" value="P:aromatic amino acid family biosynthetic process"/>
    <property type="evidence" value="ECO:0007669"/>
    <property type="project" value="UniProtKB-KW"/>
</dbReference>
<evidence type="ECO:0000256" key="7">
    <source>
        <dbReference type="HAMAP-Rule" id="MF_00109"/>
    </source>
</evidence>
<dbReference type="PANTHER" id="PTHR21087:SF16">
    <property type="entry name" value="SHIKIMATE KINASE 1, CHLOROPLASTIC"/>
    <property type="match status" value="1"/>
</dbReference>
<feature type="binding site" evidence="7">
    <location>
        <position position="118"/>
    </location>
    <ligand>
        <name>ATP</name>
        <dbReference type="ChEBI" id="CHEBI:30616"/>
    </ligand>
</feature>
<dbReference type="GO" id="GO:0004765">
    <property type="term" value="F:shikimate kinase activity"/>
    <property type="evidence" value="ECO:0007669"/>
    <property type="project" value="UniProtKB-UniRule"/>
</dbReference>
<feature type="binding site" evidence="7">
    <location>
        <position position="15"/>
    </location>
    <ligand>
        <name>Mg(2+)</name>
        <dbReference type="ChEBI" id="CHEBI:18420"/>
    </ligand>
</feature>
<dbReference type="EC" id="2.7.1.71" evidence="7"/>
<sequence>MMRIYLIGYMGSGKSTLGKKLAKYAGLQFVDMDHYLEERNYKTIPQIFAEEGEAEFRKKERKALEELSEFSDVVIATGGGAPCFFDNVHLMNRTGKTIYLNIDPGILADRLMESKTERPLIKGKSKEELIHFIDETLKKRNEFYSQAHYQITDPDTGLDEILKMIERD</sequence>
<evidence type="ECO:0000256" key="3">
    <source>
        <dbReference type="ARBA" id="ARBA00022741"/>
    </source>
</evidence>
<keyword evidence="6 7" id="KW-0057">Aromatic amino acid biosynthesis</keyword>
<evidence type="ECO:0000256" key="1">
    <source>
        <dbReference type="ARBA" id="ARBA00022605"/>
    </source>
</evidence>
<comment type="pathway">
    <text evidence="7">Metabolic intermediate biosynthesis; chorismate biosynthesis; chorismate from D-erythrose 4-phosphate and phosphoenolpyruvate: step 5/7.</text>
</comment>
<feature type="binding site" evidence="7">
    <location>
        <position position="57"/>
    </location>
    <ligand>
        <name>substrate</name>
    </ligand>
</feature>
<evidence type="ECO:0000313" key="8">
    <source>
        <dbReference type="EMBL" id="RIH63867.1"/>
    </source>
</evidence>
<comment type="subunit">
    <text evidence="7">Monomer.</text>
</comment>
<dbReference type="Proteomes" id="UP000266441">
    <property type="component" value="Unassembled WGS sequence"/>
</dbReference>
<dbReference type="SUPFAM" id="SSF52540">
    <property type="entry name" value="P-loop containing nucleoside triphosphate hydrolases"/>
    <property type="match status" value="1"/>
</dbReference>
<proteinExistence type="inferred from homology"/>
<keyword evidence="4 7" id="KW-0418">Kinase</keyword>
<dbReference type="Pfam" id="PF01202">
    <property type="entry name" value="SKI"/>
    <property type="match status" value="1"/>
</dbReference>
<comment type="cofactor">
    <cofactor evidence="7">
        <name>Mg(2+)</name>
        <dbReference type="ChEBI" id="CHEBI:18420"/>
    </cofactor>
    <text evidence="7">Binds 1 Mg(2+) ion per subunit.</text>
</comment>
<dbReference type="HAMAP" id="MF_00109">
    <property type="entry name" value="Shikimate_kinase"/>
    <property type="match status" value="1"/>
</dbReference>
<feature type="binding site" evidence="7">
    <location>
        <position position="140"/>
    </location>
    <ligand>
        <name>substrate</name>
    </ligand>
</feature>
<dbReference type="PANTHER" id="PTHR21087">
    <property type="entry name" value="SHIKIMATE KINASE"/>
    <property type="match status" value="1"/>
</dbReference>
<comment type="similarity">
    <text evidence="7">Belongs to the shikimate kinase family.</text>
</comment>
<keyword evidence="5 7" id="KW-0067">ATP-binding</keyword>
<keyword evidence="7" id="KW-0479">Metal-binding</keyword>
<dbReference type="CDD" id="cd00464">
    <property type="entry name" value="SK"/>
    <property type="match status" value="1"/>
</dbReference>
<accession>A0A399CWW2</accession>
<reference evidence="8 9" key="1">
    <citation type="journal article" date="2015" name="Int. J. Syst. Evol. Microbiol.">
        <title>Mariniphaga sediminis sp. nov., isolated from coastal sediment.</title>
        <authorList>
            <person name="Wang F.Q."/>
            <person name="Shen Q.Y."/>
            <person name="Chen G.J."/>
            <person name="Du Z.J."/>
        </authorList>
    </citation>
    <scope>NUCLEOTIDE SEQUENCE [LARGE SCALE GENOMIC DNA]</scope>
    <source>
        <strain evidence="8 9">SY21</strain>
    </source>
</reference>
<comment type="catalytic activity">
    <reaction evidence="7">
        <text>shikimate + ATP = 3-phosphoshikimate + ADP + H(+)</text>
        <dbReference type="Rhea" id="RHEA:13121"/>
        <dbReference type="ChEBI" id="CHEBI:15378"/>
        <dbReference type="ChEBI" id="CHEBI:30616"/>
        <dbReference type="ChEBI" id="CHEBI:36208"/>
        <dbReference type="ChEBI" id="CHEBI:145989"/>
        <dbReference type="ChEBI" id="CHEBI:456216"/>
        <dbReference type="EC" id="2.7.1.71"/>
    </reaction>
</comment>
<dbReference type="UniPathway" id="UPA00053">
    <property type="reaction ID" value="UER00088"/>
</dbReference>
<protein>
    <recommendedName>
        <fullName evidence="7">Shikimate kinase</fullName>
        <shortName evidence="7">SK</shortName>
        <ecNumber evidence="7">2.7.1.71</ecNumber>
    </recommendedName>
</protein>
<feature type="binding site" evidence="7">
    <location>
        <position position="79"/>
    </location>
    <ligand>
        <name>substrate</name>
    </ligand>
</feature>
<organism evidence="8 9">
    <name type="scientific">Mariniphaga sediminis</name>
    <dbReference type="NCBI Taxonomy" id="1628158"/>
    <lineage>
        <taxon>Bacteria</taxon>
        <taxon>Pseudomonadati</taxon>
        <taxon>Bacteroidota</taxon>
        <taxon>Bacteroidia</taxon>
        <taxon>Marinilabiliales</taxon>
        <taxon>Prolixibacteraceae</taxon>
        <taxon>Mariniphaga</taxon>
    </lineage>
</organism>
<dbReference type="RefSeq" id="WP_119351124.1">
    <property type="nucleotide sequence ID" value="NZ_QWET01000015.1"/>
</dbReference>
<evidence type="ECO:0000256" key="2">
    <source>
        <dbReference type="ARBA" id="ARBA00022679"/>
    </source>
</evidence>
<dbReference type="OrthoDB" id="9800332at2"/>
<dbReference type="NCBIfam" id="NF010555">
    <property type="entry name" value="PRK13949.1"/>
    <property type="match status" value="1"/>
</dbReference>
<feature type="binding site" evidence="7">
    <location>
        <begin position="11"/>
        <end position="16"/>
    </location>
    <ligand>
        <name>ATP</name>
        <dbReference type="ChEBI" id="CHEBI:30616"/>
    </ligand>
</feature>
<dbReference type="InterPro" id="IPR027417">
    <property type="entry name" value="P-loop_NTPase"/>
</dbReference>
<dbReference type="AlphaFoldDB" id="A0A399CWW2"/>